<evidence type="ECO:0000313" key="2">
    <source>
        <dbReference type="EMBL" id="GAA4453217.1"/>
    </source>
</evidence>
<evidence type="ECO:0000313" key="3">
    <source>
        <dbReference type="Proteomes" id="UP001500840"/>
    </source>
</evidence>
<dbReference type="PANTHER" id="PTHR24422">
    <property type="entry name" value="CHEMOTAXIS PROTEIN METHYLTRANSFERASE"/>
    <property type="match status" value="1"/>
</dbReference>
<dbReference type="EMBL" id="BAABGA010000030">
    <property type="protein sequence ID" value="GAA4453217.1"/>
    <property type="molecule type" value="Genomic_DNA"/>
</dbReference>
<dbReference type="PANTHER" id="PTHR24422:SF27">
    <property type="entry name" value="PROTEIN-GLUTAMATE O-METHYLTRANSFERASE"/>
    <property type="match status" value="1"/>
</dbReference>
<dbReference type="SUPFAM" id="SSF53335">
    <property type="entry name" value="S-adenosyl-L-methionine-dependent methyltransferases"/>
    <property type="match status" value="1"/>
</dbReference>
<keyword evidence="3" id="KW-1185">Reference proteome</keyword>
<name>A0ABP8MRR0_9BACT</name>
<comment type="caution">
    <text evidence="2">The sequence shown here is derived from an EMBL/GenBank/DDBJ whole genome shotgun (WGS) entry which is preliminary data.</text>
</comment>
<dbReference type="Pfam" id="PF01739">
    <property type="entry name" value="CheR"/>
    <property type="match status" value="1"/>
</dbReference>
<dbReference type="InterPro" id="IPR050903">
    <property type="entry name" value="Bact_Chemotaxis_MeTrfase"/>
</dbReference>
<dbReference type="InterPro" id="IPR000780">
    <property type="entry name" value="CheR_MeTrfase"/>
</dbReference>
<proteinExistence type="predicted"/>
<accession>A0ABP8MRR0</accession>
<organism evidence="2 3">
    <name type="scientific">Novipirellula rosea</name>
    <dbReference type="NCBI Taxonomy" id="1031540"/>
    <lineage>
        <taxon>Bacteria</taxon>
        <taxon>Pseudomonadati</taxon>
        <taxon>Planctomycetota</taxon>
        <taxon>Planctomycetia</taxon>
        <taxon>Pirellulales</taxon>
        <taxon>Pirellulaceae</taxon>
        <taxon>Novipirellula</taxon>
    </lineage>
</organism>
<protein>
    <recommendedName>
        <fullName evidence="1">CheR-type methyltransferase domain-containing protein</fullName>
    </recommendedName>
</protein>
<dbReference type="Gene3D" id="3.40.50.150">
    <property type="entry name" value="Vaccinia Virus protein VP39"/>
    <property type="match status" value="1"/>
</dbReference>
<evidence type="ECO:0000259" key="1">
    <source>
        <dbReference type="PROSITE" id="PS50123"/>
    </source>
</evidence>
<gene>
    <name evidence="2" type="ORF">GCM10023156_23840</name>
</gene>
<reference evidence="3" key="1">
    <citation type="journal article" date="2019" name="Int. J. Syst. Evol. Microbiol.">
        <title>The Global Catalogue of Microorganisms (GCM) 10K type strain sequencing project: providing services to taxonomists for standard genome sequencing and annotation.</title>
        <authorList>
            <consortium name="The Broad Institute Genomics Platform"/>
            <consortium name="The Broad Institute Genome Sequencing Center for Infectious Disease"/>
            <person name="Wu L."/>
            <person name="Ma J."/>
        </authorList>
    </citation>
    <scope>NUCLEOTIDE SEQUENCE [LARGE SCALE GENOMIC DNA]</scope>
    <source>
        <strain evidence="3">JCM 17759</strain>
    </source>
</reference>
<dbReference type="InterPro" id="IPR029063">
    <property type="entry name" value="SAM-dependent_MTases_sf"/>
</dbReference>
<dbReference type="PROSITE" id="PS50123">
    <property type="entry name" value="CHER"/>
    <property type="match status" value="1"/>
</dbReference>
<sequence>MQVLKINRVADYVERLEEVEALFRNLLIGVTAFFREPDAFVTLAQLVLSKILNDRAADSCVRIWTSGNANSSEACTLPILCRAIMETLDVAPGVKFFATDIDGRSLRMALIPCELSVENVTLSKPEKMPLSLRDPTLPERLMVVKFSPMENAFCSSLASMHVLMGMNGTTGNPYDK</sequence>
<feature type="domain" description="CheR-type methyltransferase" evidence="1">
    <location>
        <begin position="1"/>
        <end position="109"/>
    </location>
</feature>
<dbReference type="Proteomes" id="UP001500840">
    <property type="component" value="Unassembled WGS sequence"/>
</dbReference>
<dbReference type="InterPro" id="IPR022642">
    <property type="entry name" value="CheR_C"/>
</dbReference>